<evidence type="ECO:0000313" key="2">
    <source>
        <dbReference type="EMBL" id="KMQ71001.1"/>
    </source>
</evidence>
<evidence type="ECO:0000313" key="3">
    <source>
        <dbReference type="Proteomes" id="UP000035900"/>
    </source>
</evidence>
<feature type="chain" id="PRO_5005289176" description="DUF4488 domain-containing protein" evidence="1">
    <location>
        <begin position="18"/>
        <end position="155"/>
    </location>
</feature>
<gene>
    <name evidence="2" type="ORF">ACM44_10070</name>
</gene>
<evidence type="ECO:0000256" key="1">
    <source>
        <dbReference type="SAM" id="SignalP"/>
    </source>
</evidence>
<keyword evidence="1" id="KW-0732">Signal</keyword>
<proteinExistence type="predicted"/>
<dbReference type="PATRIC" id="fig|1304281.5.peg.2166"/>
<dbReference type="RefSeq" id="WP_048499954.1">
    <property type="nucleotide sequence ID" value="NZ_LFNG01000012.1"/>
</dbReference>
<accession>A0A0J7IYV1</accession>
<dbReference type="STRING" id="1304281.ACM44_10070"/>
<organism evidence="2 3">
    <name type="scientific">Chryseobacterium koreense CCUG 49689</name>
    <dbReference type="NCBI Taxonomy" id="1304281"/>
    <lineage>
        <taxon>Bacteria</taxon>
        <taxon>Pseudomonadati</taxon>
        <taxon>Bacteroidota</taxon>
        <taxon>Flavobacteriia</taxon>
        <taxon>Flavobacteriales</taxon>
        <taxon>Weeksellaceae</taxon>
        <taxon>Chryseobacterium group</taxon>
        <taxon>Chryseobacterium</taxon>
    </lineage>
</organism>
<sequence length="155" mass="17940">MKTLLFLFLLFGNLAFSQMPNIANVWLNNSKPYVGTIGNNKTEMKLKINISEQDKKNDQQYFVAGYTLVDRTFSKFEGKIIITKYKDGNKRNVVFGEYDLAEEPNGKHTGTLKGKFIYTFNWNSKSEKIDSQFIELIGDWTSYDGTMTYRTNLKN</sequence>
<name>A0A0J7IYV1_9FLAO</name>
<protein>
    <recommendedName>
        <fullName evidence="4">DUF4488 domain-containing protein</fullName>
    </recommendedName>
</protein>
<keyword evidence="3" id="KW-1185">Reference proteome</keyword>
<dbReference type="EMBL" id="LFNG01000012">
    <property type="protein sequence ID" value="KMQ71001.1"/>
    <property type="molecule type" value="Genomic_DNA"/>
</dbReference>
<comment type="caution">
    <text evidence="2">The sequence shown here is derived from an EMBL/GenBank/DDBJ whole genome shotgun (WGS) entry which is preliminary data.</text>
</comment>
<dbReference type="Proteomes" id="UP000035900">
    <property type="component" value="Unassembled WGS sequence"/>
</dbReference>
<reference evidence="2 3" key="1">
    <citation type="journal article" date="2004" name="Int. J. Syst. Evol. Microbiol.">
        <title>Kaistella koreensis gen. nov., sp. nov., a novel member of the Chryseobacterium-Bergeyella-Riemerella branch.</title>
        <authorList>
            <person name="Kim M.K."/>
            <person name="Im W.T."/>
            <person name="Shin Y.K."/>
            <person name="Lim J.H."/>
            <person name="Kim S.H."/>
            <person name="Lee B.C."/>
            <person name="Park M.Y."/>
            <person name="Lee K.Y."/>
            <person name="Lee S.T."/>
        </authorList>
    </citation>
    <scope>NUCLEOTIDE SEQUENCE [LARGE SCALE GENOMIC DNA]</scope>
    <source>
        <strain evidence="2 3">CCUG 49689</strain>
    </source>
</reference>
<dbReference type="AlphaFoldDB" id="A0A0J7IYV1"/>
<feature type="signal peptide" evidence="1">
    <location>
        <begin position="1"/>
        <end position="17"/>
    </location>
</feature>
<dbReference type="OrthoDB" id="1253417at2"/>
<evidence type="ECO:0008006" key="4">
    <source>
        <dbReference type="Google" id="ProtNLM"/>
    </source>
</evidence>